<dbReference type="PANTHER" id="PTHR36456">
    <property type="entry name" value="UPF0232 PROTEIN SCO3875"/>
    <property type="match status" value="1"/>
</dbReference>
<comment type="caution">
    <text evidence="1">The sequence shown here is derived from an EMBL/GenBank/DDBJ whole genome shotgun (WGS) entry which is preliminary data.</text>
</comment>
<organism evidence="1 2">
    <name type="scientific">Candidatus Gallipaludibacter merdavium</name>
    <dbReference type="NCBI Taxonomy" id="2840839"/>
    <lineage>
        <taxon>Bacteria</taxon>
        <taxon>Pseudomonadati</taxon>
        <taxon>Bacteroidota</taxon>
        <taxon>Bacteroidia</taxon>
        <taxon>Bacteroidales</taxon>
        <taxon>Candidatus Gallipaludibacter</taxon>
    </lineage>
</organism>
<accession>A0A9D9N4Y6</accession>
<reference evidence="1" key="1">
    <citation type="submission" date="2020-10" db="EMBL/GenBank/DDBJ databases">
        <authorList>
            <person name="Gilroy R."/>
        </authorList>
    </citation>
    <scope>NUCLEOTIDE SEQUENCE</scope>
    <source>
        <strain evidence="1">G3-3990</strain>
    </source>
</reference>
<protein>
    <submittedName>
        <fullName evidence="1">DUF721 domain-containing protein</fullName>
    </submittedName>
</protein>
<dbReference type="InterPro" id="IPR007922">
    <property type="entry name" value="DciA-like"/>
</dbReference>
<dbReference type="Proteomes" id="UP000823641">
    <property type="component" value="Unassembled WGS sequence"/>
</dbReference>
<dbReference type="AlphaFoldDB" id="A0A9D9N4Y6"/>
<reference evidence="1" key="2">
    <citation type="journal article" date="2021" name="PeerJ">
        <title>Extensive microbial diversity within the chicken gut microbiome revealed by metagenomics and culture.</title>
        <authorList>
            <person name="Gilroy R."/>
            <person name="Ravi A."/>
            <person name="Getino M."/>
            <person name="Pursley I."/>
            <person name="Horton D.L."/>
            <person name="Alikhan N.F."/>
            <person name="Baker D."/>
            <person name="Gharbi K."/>
            <person name="Hall N."/>
            <person name="Watson M."/>
            <person name="Adriaenssens E.M."/>
            <person name="Foster-Nyarko E."/>
            <person name="Jarju S."/>
            <person name="Secka A."/>
            <person name="Antonio M."/>
            <person name="Oren A."/>
            <person name="Chaudhuri R.R."/>
            <person name="La Ragione R."/>
            <person name="Hildebrand F."/>
            <person name="Pallen M.J."/>
        </authorList>
    </citation>
    <scope>NUCLEOTIDE SEQUENCE</scope>
    <source>
        <strain evidence="1">G3-3990</strain>
    </source>
</reference>
<gene>
    <name evidence="1" type="ORF">IAA73_09025</name>
</gene>
<dbReference type="Pfam" id="PF05258">
    <property type="entry name" value="DciA"/>
    <property type="match status" value="1"/>
</dbReference>
<name>A0A9D9N4Y6_9BACT</name>
<proteinExistence type="predicted"/>
<evidence type="ECO:0000313" key="1">
    <source>
        <dbReference type="EMBL" id="MBO8460459.1"/>
    </source>
</evidence>
<sequence length="95" mass="10788">MRKQPEQMCDLLQQVLVGTKIGQGLDEMHAVAACYEILGDAISVYIKEAVVKNGTLYLRLISAPLRHELFMSRDKLIKQINEKLGVRVVHDINLR</sequence>
<evidence type="ECO:0000313" key="2">
    <source>
        <dbReference type="Proteomes" id="UP000823641"/>
    </source>
</evidence>
<dbReference type="PANTHER" id="PTHR36456:SF1">
    <property type="entry name" value="UPF0232 PROTEIN SCO3875"/>
    <property type="match status" value="1"/>
</dbReference>
<dbReference type="EMBL" id="JADIMG010000084">
    <property type="protein sequence ID" value="MBO8460459.1"/>
    <property type="molecule type" value="Genomic_DNA"/>
</dbReference>